<dbReference type="AlphaFoldDB" id="A0AAX3YT92"/>
<keyword evidence="2" id="KW-0614">Plasmid</keyword>
<keyword evidence="3" id="KW-1185">Reference proteome</keyword>
<reference evidence="1" key="1">
    <citation type="submission" date="2022-12" db="EMBL/GenBank/DDBJ databases">
        <authorList>
            <person name="Krivoruchko A.V."/>
            <person name="Elkin A."/>
        </authorList>
    </citation>
    <scope>NUCLEOTIDE SEQUENCE</scope>
    <source>
        <strain evidence="1">IEGM 249</strain>
    </source>
</reference>
<evidence type="ECO:0000313" key="2">
    <source>
        <dbReference type="EMBL" id="WLF51352.1"/>
    </source>
</evidence>
<organism evidence="2 4">
    <name type="scientific">Rhodococcus opacus</name>
    <name type="common">Nocardia opaca</name>
    <dbReference type="NCBI Taxonomy" id="37919"/>
    <lineage>
        <taxon>Bacteria</taxon>
        <taxon>Bacillati</taxon>
        <taxon>Actinomycetota</taxon>
        <taxon>Actinomycetes</taxon>
        <taxon>Mycobacteriales</taxon>
        <taxon>Nocardiaceae</taxon>
        <taxon>Rhodococcus</taxon>
    </lineage>
</organism>
<reference evidence="2" key="2">
    <citation type="submission" date="2023-07" db="EMBL/GenBank/DDBJ databases">
        <title>Genomic analysis of Rhodococcus opacus VOC-14 with glycol ethers degradation activity.</title>
        <authorList>
            <person name="Narkevich D.A."/>
            <person name="Hlushen A.M."/>
            <person name="Akhremchuk A.E."/>
            <person name="Sikolenko M.A."/>
            <person name="Valentovich L.N."/>
        </authorList>
    </citation>
    <scope>NUCLEOTIDE SEQUENCE</scope>
    <source>
        <strain evidence="2">VOC-14</strain>
        <plasmid evidence="2">pRho-VOC14-C342</plasmid>
    </source>
</reference>
<dbReference type="Proteomes" id="UP001066327">
    <property type="component" value="Unassembled WGS sequence"/>
</dbReference>
<dbReference type="EMBL" id="CP130954">
    <property type="protein sequence ID" value="WLF51352.1"/>
    <property type="molecule type" value="Genomic_DNA"/>
</dbReference>
<gene>
    <name evidence="1" type="ORF">O4328_28860</name>
    <name evidence="2" type="ORF">Q5707_37400</name>
</gene>
<dbReference type="RefSeq" id="WP_269592004.1">
    <property type="nucleotide sequence ID" value="NZ_CP130954.1"/>
</dbReference>
<evidence type="ECO:0000313" key="1">
    <source>
        <dbReference type="EMBL" id="MCZ4587652.1"/>
    </source>
</evidence>
<sequence length="220" mass="23882">MGSDVHSSASLTIAEDHGAASALERAVTQLLELPELSPEFDPSWSTLEIIASALAAALDIPADEHSTALDRADGRFEIYTSGWGRPRAVDETLQIRAAAGLTGTVNCEDERYERWRHRIDHDGQVHRDDATTVYSGGPITEVWIVQMQSTDDSDLDHVAVVGAERDAEAILAGWVRTEARALIASGTLAHSRIDLDVDDAALLAQWADVGGVKWDVYQPK</sequence>
<accession>A0AAX3YT92</accession>
<dbReference type="Proteomes" id="UP001231166">
    <property type="component" value="Plasmid pRho-VOC14-C342"/>
</dbReference>
<protein>
    <submittedName>
        <fullName evidence="2">Uncharacterized protein</fullName>
    </submittedName>
</protein>
<geneLocation type="plasmid" evidence="2 4">
    <name>pRho-VOC14-C342</name>
</geneLocation>
<evidence type="ECO:0000313" key="4">
    <source>
        <dbReference type="Proteomes" id="UP001231166"/>
    </source>
</evidence>
<evidence type="ECO:0000313" key="3">
    <source>
        <dbReference type="Proteomes" id="UP001066327"/>
    </source>
</evidence>
<proteinExistence type="predicted"/>
<dbReference type="EMBL" id="JAPWIS010000017">
    <property type="protein sequence ID" value="MCZ4587652.1"/>
    <property type="molecule type" value="Genomic_DNA"/>
</dbReference>
<name>A0AAX3YT92_RHOOP</name>